<dbReference type="EMBL" id="BK014849">
    <property type="protein sequence ID" value="DAD78651.1"/>
    <property type="molecule type" value="Genomic_DNA"/>
</dbReference>
<sequence>MVKSRKIFDFCFVILYKFAARHLVNTTKCPKGENREVRADFREDRLFLRYRAFEEDFCVWNCIFKIPLVLVNKVAKNERPKERPLIKGDEGVSPRYQTHSAHFSNAPVSGSILFNSTA</sequence>
<name>A0A8S5M9M9_9CAUD</name>
<proteinExistence type="predicted"/>
<evidence type="ECO:0000313" key="1">
    <source>
        <dbReference type="EMBL" id="DAD78651.1"/>
    </source>
</evidence>
<accession>A0A8S5M9M9</accession>
<organism evidence="1">
    <name type="scientific">Siphoviridae sp. ctB3v5</name>
    <dbReference type="NCBI Taxonomy" id="2826186"/>
    <lineage>
        <taxon>Viruses</taxon>
        <taxon>Duplodnaviria</taxon>
        <taxon>Heunggongvirae</taxon>
        <taxon>Uroviricota</taxon>
        <taxon>Caudoviricetes</taxon>
    </lineage>
</organism>
<protein>
    <submittedName>
        <fullName evidence="1">Uncharacterized protein</fullName>
    </submittedName>
</protein>
<reference evidence="1" key="1">
    <citation type="journal article" date="2021" name="Proc. Natl. Acad. Sci. U.S.A.">
        <title>A Catalog of Tens of Thousands of Viruses from Human Metagenomes Reveals Hidden Associations with Chronic Diseases.</title>
        <authorList>
            <person name="Tisza M.J."/>
            <person name="Buck C.B."/>
        </authorList>
    </citation>
    <scope>NUCLEOTIDE SEQUENCE</scope>
    <source>
        <strain evidence="1">CtB3v5</strain>
    </source>
</reference>